<dbReference type="Proteomes" id="UP000677228">
    <property type="component" value="Unassembled WGS sequence"/>
</dbReference>
<evidence type="ECO:0000313" key="3">
    <source>
        <dbReference type="EMBL" id="CAF1041204.1"/>
    </source>
</evidence>
<reference evidence="3" key="1">
    <citation type="submission" date="2021-02" db="EMBL/GenBank/DDBJ databases">
        <authorList>
            <person name="Nowell W R."/>
        </authorList>
    </citation>
    <scope>NUCLEOTIDE SEQUENCE</scope>
</reference>
<dbReference type="EMBL" id="CAJNOQ010004025">
    <property type="protein sequence ID" value="CAF1041204.1"/>
    <property type="molecule type" value="Genomic_DNA"/>
</dbReference>
<evidence type="ECO:0000313" key="5">
    <source>
        <dbReference type="EMBL" id="CAF3811411.1"/>
    </source>
</evidence>
<sequence length="132" mass="15103">MIDSDSIDPLEYASTIEERSTNTGVNEGRQYGYKKGYHQGFKQGLEYALKNHHDTAAIYADCEYKLRKLSENQTSQRRLINGIIDSCKEFRSLIPNTPRYVELLTSTRAKYQHILTLDGSTKITSNTSELTF</sequence>
<dbReference type="EMBL" id="CAJNOK010001695">
    <property type="protein sequence ID" value="CAF0825466.1"/>
    <property type="molecule type" value="Genomic_DNA"/>
</dbReference>
<feature type="region of interest" description="Disordered" evidence="1">
    <location>
        <begin position="1"/>
        <end position="27"/>
    </location>
</feature>
<dbReference type="Proteomes" id="UP000663829">
    <property type="component" value="Unassembled WGS sequence"/>
</dbReference>
<organism evidence="3 6">
    <name type="scientific">Didymodactylos carnosus</name>
    <dbReference type="NCBI Taxonomy" id="1234261"/>
    <lineage>
        <taxon>Eukaryota</taxon>
        <taxon>Metazoa</taxon>
        <taxon>Spiralia</taxon>
        <taxon>Gnathifera</taxon>
        <taxon>Rotifera</taxon>
        <taxon>Eurotatoria</taxon>
        <taxon>Bdelloidea</taxon>
        <taxon>Philodinida</taxon>
        <taxon>Philodinidae</taxon>
        <taxon>Didymodactylos</taxon>
    </lineage>
</organism>
<comment type="caution">
    <text evidence="3">The sequence shown here is derived from an EMBL/GenBank/DDBJ whole genome shotgun (WGS) entry which is preliminary data.</text>
</comment>
<evidence type="ECO:0008006" key="7">
    <source>
        <dbReference type="Google" id="ProtNLM"/>
    </source>
</evidence>
<dbReference type="AlphaFoldDB" id="A0A814JQI8"/>
<dbReference type="OrthoDB" id="10018188at2759"/>
<protein>
    <recommendedName>
        <fullName evidence="7">Essential protein Yae1 N-terminal domain-containing protein</fullName>
    </recommendedName>
</protein>
<evidence type="ECO:0000313" key="4">
    <source>
        <dbReference type="EMBL" id="CAF3609932.1"/>
    </source>
</evidence>
<dbReference type="EMBL" id="CAJOBC010004025">
    <property type="protein sequence ID" value="CAF3811411.1"/>
    <property type="molecule type" value="Genomic_DNA"/>
</dbReference>
<name>A0A814JQI8_9BILA</name>
<dbReference type="Proteomes" id="UP000681722">
    <property type="component" value="Unassembled WGS sequence"/>
</dbReference>
<dbReference type="Proteomes" id="UP000682733">
    <property type="component" value="Unassembled WGS sequence"/>
</dbReference>
<evidence type="ECO:0000313" key="2">
    <source>
        <dbReference type="EMBL" id="CAF0825466.1"/>
    </source>
</evidence>
<evidence type="ECO:0000313" key="6">
    <source>
        <dbReference type="Proteomes" id="UP000663829"/>
    </source>
</evidence>
<keyword evidence="6" id="KW-1185">Reference proteome</keyword>
<evidence type="ECO:0000256" key="1">
    <source>
        <dbReference type="SAM" id="MobiDB-lite"/>
    </source>
</evidence>
<accession>A0A814JQI8</accession>
<proteinExistence type="predicted"/>
<gene>
    <name evidence="3" type="ORF">GPM918_LOCUS15788</name>
    <name evidence="2" type="ORF">OVA965_LOCUS5872</name>
    <name evidence="5" type="ORF">SRO942_LOCUS15788</name>
    <name evidence="4" type="ORF">TMI583_LOCUS5869</name>
</gene>
<dbReference type="EMBL" id="CAJOBA010001695">
    <property type="protein sequence ID" value="CAF3609932.1"/>
    <property type="molecule type" value="Genomic_DNA"/>
</dbReference>